<comment type="catalytic activity">
    <reaction evidence="7">
        <text>[glutamine synthetase]-O(4)-(5'-adenylyl)-L-tyrosine + phosphate = [glutamine synthetase]-L-tyrosine + ADP</text>
        <dbReference type="Rhea" id="RHEA:43716"/>
        <dbReference type="Rhea" id="RHEA-COMP:10660"/>
        <dbReference type="Rhea" id="RHEA-COMP:10661"/>
        <dbReference type="ChEBI" id="CHEBI:43474"/>
        <dbReference type="ChEBI" id="CHEBI:46858"/>
        <dbReference type="ChEBI" id="CHEBI:83624"/>
        <dbReference type="ChEBI" id="CHEBI:456216"/>
        <dbReference type="EC" id="2.7.7.89"/>
    </reaction>
</comment>
<dbReference type="Gene3D" id="1.20.120.330">
    <property type="entry name" value="Nucleotidyltransferases domain 2"/>
    <property type="match status" value="2"/>
</dbReference>
<gene>
    <name evidence="7" type="primary">glnE</name>
    <name evidence="10" type="ORF">JK386_09940</name>
</gene>
<dbReference type="Proteomes" id="UP000663791">
    <property type="component" value="Unassembled WGS sequence"/>
</dbReference>
<dbReference type="Gene3D" id="3.30.460.10">
    <property type="entry name" value="Beta Polymerase, domain 2"/>
    <property type="match status" value="2"/>
</dbReference>
<dbReference type="AlphaFoldDB" id="A0A939BYR1"/>
<dbReference type="RefSeq" id="WP_205291532.1">
    <property type="nucleotide sequence ID" value="NZ_CP074406.1"/>
</dbReference>
<evidence type="ECO:0000313" key="11">
    <source>
        <dbReference type="Proteomes" id="UP000663791"/>
    </source>
</evidence>
<dbReference type="InterPro" id="IPR013546">
    <property type="entry name" value="PII_UdlTrfase/GS_AdlTrfase"/>
</dbReference>
<reference evidence="10" key="1">
    <citation type="submission" date="2021-01" db="EMBL/GenBank/DDBJ databases">
        <title>Novel species in genus Nocardioides.</title>
        <authorList>
            <person name="Zhang G."/>
        </authorList>
    </citation>
    <scope>NUCLEOTIDE SEQUENCE</scope>
    <source>
        <strain evidence="10">Zg-536</strain>
    </source>
</reference>
<comment type="function">
    <text evidence="7">Involved in the regulation of glutamine synthetase GlnA, a key enzyme in the process to assimilate ammonia. When cellular nitrogen levels are high, the C-terminal adenylyl transferase (AT) inactivates GlnA by covalent transfer of an adenylyl group from ATP to specific tyrosine residue of GlnA, thus reducing its activity. Conversely, when nitrogen levels are low, the N-terminal adenylyl removase (AR) activates GlnA by removing the adenylyl group by phosphorolysis, increasing its activity. The regulatory region of GlnE binds the signal transduction protein PII (GlnB) which indicates the nitrogen status of the cell.</text>
</comment>
<dbReference type="InterPro" id="IPR005190">
    <property type="entry name" value="GlnE_rpt_dom"/>
</dbReference>
<comment type="cofactor">
    <cofactor evidence="7">
        <name>Mg(2+)</name>
        <dbReference type="ChEBI" id="CHEBI:18420"/>
    </cofactor>
</comment>
<keyword evidence="2 7" id="KW-0548">Nucleotidyltransferase</keyword>
<comment type="caution">
    <text evidence="10">The sequence shown here is derived from an EMBL/GenBank/DDBJ whole genome shotgun (WGS) entry which is preliminary data.</text>
</comment>
<dbReference type="PANTHER" id="PTHR30621">
    <property type="entry name" value="GLUTAMINE SYNTHETASE ADENYLYLTRANSFERASE"/>
    <property type="match status" value="1"/>
</dbReference>
<comment type="similarity">
    <text evidence="7">Belongs to the GlnE family.</text>
</comment>
<name>A0A939BYR1_9ACTN</name>
<dbReference type="GO" id="GO:0000287">
    <property type="term" value="F:magnesium ion binding"/>
    <property type="evidence" value="ECO:0007669"/>
    <property type="project" value="UniProtKB-UniRule"/>
</dbReference>
<dbReference type="Pfam" id="PF03710">
    <property type="entry name" value="GlnE"/>
    <property type="match status" value="2"/>
</dbReference>
<dbReference type="GO" id="GO:0005524">
    <property type="term" value="F:ATP binding"/>
    <property type="evidence" value="ECO:0007669"/>
    <property type="project" value="UniProtKB-UniRule"/>
</dbReference>
<evidence type="ECO:0000256" key="2">
    <source>
        <dbReference type="ARBA" id="ARBA00022695"/>
    </source>
</evidence>
<evidence type="ECO:0000256" key="7">
    <source>
        <dbReference type="HAMAP-Rule" id="MF_00802"/>
    </source>
</evidence>
<keyword evidence="4 7" id="KW-0067">ATP-binding</keyword>
<evidence type="ECO:0000256" key="3">
    <source>
        <dbReference type="ARBA" id="ARBA00022741"/>
    </source>
</evidence>
<dbReference type="EC" id="2.7.7.42" evidence="7"/>
<keyword evidence="1 7" id="KW-0808">Transferase</keyword>
<evidence type="ECO:0000313" key="10">
    <source>
        <dbReference type="EMBL" id="MBM9460225.1"/>
    </source>
</evidence>
<sequence>MTPGDSRQRTRSDLLRLGIADIDRALAELDALGPDAAALLPILGHTADPDAALNALVRLGERVPDRAELCRVLLDDEGTAMRLLGVLGASTALAEHLCAHPEQWQELRDPTLGSTRPAAWAMRAGLMAAVGAEHTDPVPVATVPHAQAVDALRVEYRRQLLRLAARDLTHHLGVDDAAAELADLAAGTLDAALAVARQRLGEESLGVRLAVVAMGKCGGHELNYVSDVDVIFLHAPRDADADDTAAAAAGRVAAKLAAAMMQVCSAHTGAGTIWPVDAALRPEGKAGPLSRTLSSHRAYYERWAEPWEFQALLKARAVAGDLALGRDFVAMVSPMVWSAVEREGFVEAARAMRRRVLDHLPAKEAERQLKLGSGGLRDVEFAVQLLQLVHGRADESIRSATTLSALARLTEGGYVGQEDGEALHRAYAFLRQLEHRIQLYRLQRTHVVPSDEASLRRLGRSLGFLKESQKRLEETWQRHRREVSRLHQKIFYRPLLTAVARISSDEVRLSSEAAGARLAALGYADPSAALRNLEALTAGVSRAASIQRTLLPAMLQWFAECPDPDAGLFGFRRLSEALGTSPWYLATLRDEGEVAERLARLLATSRYCTDLLEREPAGVRLLAGDLAPVGSAALTEEMLATARRQEEGERAVRALRAVRRRELLRIAAGDVLGLTSVDEVGFALSRLTDATLEATLEAVTRTVLAQRGLDAAPTRIAIVAMGRYGGFELSYGSDADVLFVHEPEPEADPQQAATFARSVAEEVRRALAAPGPDPSLVVDADLRPEGRQGPLVRTLDSYAAYYAKWSHVWEAQALLRADAVVGDAGLRERFTTMIDPLRYPAEGLAEDDIVEVRRIKGRVDKERLPRGADPNLHLKLGRGGLADIEWTVQLLQLRFGAQVPGLRTTQTLAALDAAAEADLITADDAQTLTASWRMASRVRNGMVLARGRASDQFPRSILERRTVAGIMGYPPEESDRLLDDYLKVTRHARAVVDRVFWE</sequence>
<evidence type="ECO:0000259" key="8">
    <source>
        <dbReference type="Pfam" id="PF03710"/>
    </source>
</evidence>
<dbReference type="CDD" id="cd05401">
    <property type="entry name" value="NT_GlnE_GlnD_like"/>
    <property type="match status" value="2"/>
</dbReference>
<dbReference type="GO" id="GO:0000820">
    <property type="term" value="P:regulation of glutamine family amino acid metabolic process"/>
    <property type="evidence" value="ECO:0007669"/>
    <property type="project" value="UniProtKB-UniRule"/>
</dbReference>
<dbReference type="NCBIfam" id="NF010707">
    <property type="entry name" value="PRK14109.1"/>
    <property type="match status" value="1"/>
</dbReference>
<organism evidence="10 11">
    <name type="scientific">Nocardioides faecalis</name>
    <dbReference type="NCBI Taxonomy" id="2803858"/>
    <lineage>
        <taxon>Bacteria</taxon>
        <taxon>Bacillati</taxon>
        <taxon>Actinomycetota</taxon>
        <taxon>Actinomycetes</taxon>
        <taxon>Propionibacteriales</taxon>
        <taxon>Nocardioidaceae</taxon>
        <taxon>Nocardioides</taxon>
    </lineage>
</organism>
<feature type="domain" description="PII-uridylyltransferase/Glutamine-synthetase adenylyltransferase" evidence="9">
    <location>
        <begin position="871"/>
        <end position="994"/>
    </location>
</feature>
<dbReference type="InterPro" id="IPR023057">
    <property type="entry name" value="GlnE"/>
</dbReference>
<keyword evidence="6 7" id="KW-0511">Multifunctional enzyme</keyword>
<accession>A0A939BYR1</accession>
<feature type="domain" description="Glutamate-ammonia ligase adenylyltransferase repeated" evidence="8">
    <location>
        <begin position="82"/>
        <end position="328"/>
    </location>
</feature>
<proteinExistence type="inferred from homology"/>
<keyword evidence="11" id="KW-1185">Reference proteome</keyword>
<protein>
    <recommendedName>
        <fullName evidence="7">Bifunctional glutamine synthetase adenylyltransferase/adenylyl-removing enzyme</fullName>
    </recommendedName>
    <alternativeName>
        <fullName evidence="7">ATP:glutamine synthetase adenylyltransferase</fullName>
    </alternativeName>
    <alternativeName>
        <fullName evidence="7">ATase</fullName>
    </alternativeName>
    <domain>
        <recommendedName>
            <fullName evidence="7">Glutamine synthetase adenylyl-L-tyrosine phosphorylase</fullName>
            <ecNumber evidence="7">2.7.7.89</ecNumber>
        </recommendedName>
        <alternativeName>
            <fullName evidence="7">Adenylyl removase</fullName>
            <shortName evidence="7">AR</shortName>
            <shortName evidence="7">AT-N</shortName>
        </alternativeName>
    </domain>
    <domain>
        <recommendedName>
            <fullName evidence="7">Glutamine synthetase adenylyl transferase</fullName>
            <ecNumber evidence="7">2.7.7.42</ecNumber>
        </recommendedName>
        <alternativeName>
            <fullName evidence="7">Adenylyl transferase</fullName>
            <shortName evidence="7">AT</shortName>
            <shortName evidence="7">AT-C</shortName>
        </alternativeName>
    </domain>
</protein>
<dbReference type="HAMAP" id="MF_00802">
    <property type="entry name" value="GlnE"/>
    <property type="match status" value="1"/>
</dbReference>
<evidence type="ECO:0000259" key="9">
    <source>
        <dbReference type="Pfam" id="PF08335"/>
    </source>
</evidence>
<evidence type="ECO:0000256" key="5">
    <source>
        <dbReference type="ARBA" id="ARBA00022842"/>
    </source>
</evidence>
<dbReference type="EC" id="2.7.7.89" evidence="7"/>
<feature type="domain" description="Glutamate-ammonia ligase adenylyltransferase repeated" evidence="8">
    <location>
        <begin position="596"/>
        <end position="831"/>
    </location>
</feature>
<dbReference type="GO" id="GO:0008882">
    <property type="term" value="F:[glutamate-ammonia-ligase] adenylyltransferase activity"/>
    <property type="evidence" value="ECO:0007669"/>
    <property type="project" value="UniProtKB-UniRule"/>
</dbReference>
<feature type="region of interest" description="Adenylyl transferase" evidence="7">
    <location>
        <begin position="503"/>
        <end position="998"/>
    </location>
</feature>
<dbReference type="SUPFAM" id="SSF81593">
    <property type="entry name" value="Nucleotidyltransferase substrate binding subunit/domain"/>
    <property type="match status" value="2"/>
</dbReference>
<dbReference type="GO" id="GO:0047388">
    <property type="term" value="F:[glutamine synthetase]-adenylyl-L-tyrosine phosphorylase activity"/>
    <property type="evidence" value="ECO:0007669"/>
    <property type="project" value="UniProtKB-EC"/>
</dbReference>
<keyword evidence="5 7" id="KW-0460">Magnesium</keyword>
<feature type="region of interest" description="Adenylyl removase" evidence="7">
    <location>
        <begin position="1"/>
        <end position="495"/>
    </location>
</feature>
<dbReference type="PANTHER" id="PTHR30621:SF0">
    <property type="entry name" value="BIFUNCTIONAL GLUTAMINE SYNTHETASE ADENYLYLTRANSFERASE_ADENYLYL-REMOVING ENZYME"/>
    <property type="match status" value="1"/>
</dbReference>
<evidence type="ECO:0000256" key="4">
    <source>
        <dbReference type="ARBA" id="ARBA00022840"/>
    </source>
</evidence>
<dbReference type="Pfam" id="PF08335">
    <property type="entry name" value="GlnD_UR_UTase"/>
    <property type="match status" value="2"/>
</dbReference>
<evidence type="ECO:0000256" key="6">
    <source>
        <dbReference type="ARBA" id="ARBA00023268"/>
    </source>
</evidence>
<keyword evidence="3 7" id="KW-0547">Nucleotide-binding</keyword>
<dbReference type="SUPFAM" id="SSF81301">
    <property type="entry name" value="Nucleotidyltransferase"/>
    <property type="match status" value="2"/>
</dbReference>
<evidence type="ECO:0000256" key="1">
    <source>
        <dbReference type="ARBA" id="ARBA00022679"/>
    </source>
</evidence>
<feature type="domain" description="PII-uridylyltransferase/Glutamine-synthetase adenylyltransferase" evidence="9">
    <location>
        <begin position="351"/>
        <end position="491"/>
    </location>
</feature>
<dbReference type="InterPro" id="IPR043519">
    <property type="entry name" value="NT_sf"/>
</dbReference>
<dbReference type="GO" id="GO:0005829">
    <property type="term" value="C:cytosol"/>
    <property type="evidence" value="ECO:0007669"/>
    <property type="project" value="TreeGrafter"/>
</dbReference>
<comment type="catalytic activity">
    <reaction evidence="7">
        <text>[glutamine synthetase]-L-tyrosine + ATP = [glutamine synthetase]-O(4)-(5'-adenylyl)-L-tyrosine + diphosphate</text>
        <dbReference type="Rhea" id="RHEA:18589"/>
        <dbReference type="Rhea" id="RHEA-COMP:10660"/>
        <dbReference type="Rhea" id="RHEA-COMP:10661"/>
        <dbReference type="ChEBI" id="CHEBI:30616"/>
        <dbReference type="ChEBI" id="CHEBI:33019"/>
        <dbReference type="ChEBI" id="CHEBI:46858"/>
        <dbReference type="ChEBI" id="CHEBI:83624"/>
        <dbReference type="EC" id="2.7.7.42"/>
    </reaction>
</comment>
<dbReference type="EMBL" id="JAERTX010000007">
    <property type="protein sequence ID" value="MBM9460225.1"/>
    <property type="molecule type" value="Genomic_DNA"/>
</dbReference>